<keyword evidence="3" id="KW-1185">Reference proteome</keyword>
<evidence type="ECO:0000256" key="1">
    <source>
        <dbReference type="SAM" id="MobiDB-lite"/>
    </source>
</evidence>
<dbReference type="Ensembl" id="ENSCCET00000000202.1">
    <property type="protein sequence ID" value="ENSCCEP00000000102.1"/>
    <property type="gene ID" value="ENSCCEG00000000148.1"/>
</dbReference>
<evidence type="ECO:0000313" key="3">
    <source>
        <dbReference type="Proteomes" id="UP000694410"/>
    </source>
</evidence>
<dbReference type="Proteomes" id="UP000694410">
    <property type="component" value="Unplaced"/>
</dbReference>
<feature type="region of interest" description="Disordered" evidence="1">
    <location>
        <begin position="1"/>
        <end position="35"/>
    </location>
</feature>
<name>A0A8C0Z7H5_CYACU</name>
<dbReference type="AlphaFoldDB" id="A0A8C0Z7H5"/>
<evidence type="ECO:0000313" key="2">
    <source>
        <dbReference type="Ensembl" id="ENSCCEP00000000102.1"/>
    </source>
</evidence>
<organism evidence="2 3">
    <name type="scientific">Cyanistes caeruleus</name>
    <name type="common">Eurasian blue tit</name>
    <name type="synonym">Parus caeruleus</name>
    <dbReference type="NCBI Taxonomy" id="156563"/>
    <lineage>
        <taxon>Eukaryota</taxon>
        <taxon>Metazoa</taxon>
        <taxon>Chordata</taxon>
        <taxon>Craniata</taxon>
        <taxon>Vertebrata</taxon>
        <taxon>Euteleostomi</taxon>
        <taxon>Archelosauria</taxon>
        <taxon>Archosauria</taxon>
        <taxon>Dinosauria</taxon>
        <taxon>Saurischia</taxon>
        <taxon>Theropoda</taxon>
        <taxon>Coelurosauria</taxon>
        <taxon>Aves</taxon>
        <taxon>Neognathae</taxon>
        <taxon>Neoaves</taxon>
        <taxon>Telluraves</taxon>
        <taxon>Australaves</taxon>
        <taxon>Passeriformes</taxon>
        <taxon>Paridae</taxon>
        <taxon>Cyanistes</taxon>
    </lineage>
</organism>
<reference evidence="2" key="1">
    <citation type="submission" date="2025-08" db="UniProtKB">
        <authorList>
            <consortium name="Ensembl"/>
        </authorList>
    </citation>
    <scope>IDENTIFICATION</scope>
</reference>
<accession>A0A8C0Z7H5</accession>
<reference evidence="2" key="2">
    <citation type="submission" date="2025-09" db="UniProtKB">
        <authorList>
            <consortium name="Ensembl"/>
        </authorList>
    </citation>
    <scope>IDENTIFICATION</scope>
</reference>
<feature type="compositionally biased region" description="Low complexity" evidence="1">
    <location>
        <begin position="18"/>
        <end position="35"/>
    </location>
</feature>
<proteinExistence type="predicted"/>
<sequence>MEQQISQRQLPYPSEPVGAAGWASPASPGAARGATSASVLGSPFLAFPSWKFSLCFSLGFPFPGISQLEILPLLQSWLHFGVEKAGADAQGLVHSLLSPPCRT</sequence>
<protein>
    <submittedName>
        <fullName evidence="2">Uncharacterized protein</fullName>
    </submittedName>
</protein>